<sequence>MKFNEILEEWTTSRTFAYLGAATACAAAASAYRRAQAKGRSRLYVLLAVAWAALTIYDVWDSRQGKSEEDSEDNVDDWGTPRAV</sequence>
<protein>
    <submittedName>
        <fullName evidence="3">Uncharacterized protein</fullName>
    </submittedName>
</protein>
<dbReference type="AlphaFoldDB" id="A0A4Q5B900"/>
<dbReference type="PROSITE" id="PS51257">
    <property type="entry name" value="PROKAR_LIPOPROTEIN"/>
    <property type="match status" value="1"/>
</dbReference>
<keyword evidence="2" id="KW-0812">Transmembrane</keyword>
<feature type="region of interest" description="Disordered" evidence="1">
    <location>
        <begin position="63"/>
        <end position="84"/>
    </location>
</feature>
<keyword evidence="2" id="KW-0472">Membrane</keyword>
<feature type="transmembrane region" description="Helical" evidence="2">
    <location>
        <begin position="15"/>
        <end position="32"/>
    </location>
</feature>
<keyword evidence="2" id="KW-1133">Transmembrane helix</keyword>
<dbReference type="Proteomes" id="UP000293268">
    <property type="component" value="Unassembled WGS sequence"/>
</dbReference>
<organism evidence="3 4">
    <name type="scientific">Bifidobacterium pseudolongum subsp. globosum</name>
    <dbReference type="NCBI Taxonomy" id="1690"/>
    <lineage>
        <taxon>Bacteria</taxon>
        <taxon>Bacillati</taxon>
        <taxon>Actinomycetota</taxon>
        <taxon>Actinomycetes</taxon>
        <taxon>Bifidobacteriales</taxon>
        <taxon>Bifidobacteriaceae</taxon>
        <taxon>Bifidobacterium</taxon>
    </lineage>
</organism>
<gene>
    <name evidence="3" type="ORF">PG2072B_1736</name>
</gene>
<feature type="transmembrane region" description="Helical" evidence="2">
    <location>
        <begin position="44"/>
        <end position="60"/>
    </location>
</feature>
<accession>A0A4Q5B900</accession>
<evidence type="ECO:0000313" key="4">
    <source>
        <dbReference type="Proteomes" id="UP000293268"/>
    </source>
</evidence>
<dbReference type="RefSeq" id="WP_129852468.1">
    <property type="nucleotide sequence ID" value="NZ_RYUP01000001.1"/>
</dbReference>
<evidence type="ECO:0000256" key="2">
    <source>
        <dbReference type="SAM" id="Phobius"/>
    </source>
</evidence>
<name>A0A4Q5B900_9BIFI</name>
<reference evidence="3 4" key="1">
    <citation type="submission" date="2019-01" db="EMBL/GenBank/DDBJ databases">
        <title>Unveiling genomic diversity among members of the Bifidobacterium pseudolongum species, a widely distributed gut commensal of the animal kingdom.</title>
        <authorList>
            <person name="Lugli G.A."/>
            <person name="Duranti S."/>
            <person name="Albert K."/>
            <person name="Mancabelli L."/>
            <person name="Napoli S."/>
            <person name="Viappiani A."/>
            <person name="Anzalone R."/>
            <person name="Longhi G."/>
            <person name="Milani C."/>
            <person name="Turroni F."/>
            <person name="Alessandri G."/>
            <person name="Sela D.A."/>
            <person name="Van Sinderen D."/>
            <person name="Ventura M."/>
        </authorList>
    </citation>
    <scope>NUCLEOTIDE SEQUENCE [LARGE SCALE GENOMIC DNA]</scope>
    <source>
        <strain evidence="3 4">2072B</strain>
    </source>
</reference>
<evidence type="ECO:0000256" key="1">
    <source>
        <dbReference type="SAM" id="MobiDB-lite"/>
    </source>
</evidence>
<comment type="caution">
    <text evidence="3">The sequence shown here is derived from an EMBL/GenBank/DDBJ whole genome shotgun (WGS) entry which is preliminary data.</text>
</comment>
<evidence type="ECO:0000313" key="3">
    <source>
        <dbReference type="EMBL" id="RYQ65563.1"/>
    </source>
</evidence>
<dbReference type="EMBL" id="SBKU01000018">
    <property type="protein sequence ID" value="RYQ65563.1"/>
    <property type="molecule type" value="Genomic_DNA"/>
</dbReference>
<proteinExistence type="predicted"/>